<accession>A0AAV3YYK5</accession>
<dbReference type="Proteomes" id="UP000735302">
    <property type="component" value="Unassembled WGS sequence"/>
</dbReference>
<protein>
    <submittedName>
        <fullName evidence="1">Uncharacterized protein</fullName>
    </submittedName>
</protein>
<gene>
    <name evidence="1" type="ORF">PoB_001390700</name>
</gene>
<evidence type="ECO:0000313" key="2">
    <source>
        <dbReference type="Proteomes" id="UP000735302"/>
    </source>
</evidence>
<organism evidence="1 2">
    <name type="scientific">Plakobranchus ocellatus</name>
    <dbReference type="NCBI Taxonomy" id="259542"/>
    <lineage>
        <taxon>Eukaryota</taxon>
        <taxon>Metazoa</taxon>
        <taxon>Spiralia</taxon>
        <taxon>Lophotrochozoa</taxon>
        <taxon>Mollusca</taxon>
        <taxon>Gastropoda</taxon>
        <taxon>Heterobranchia</taxon>
        <taxon>Euthyneura</taxon>
        <taxon>Panpulmonata</taxon>
        <taxon>Sacoglossa</taxon>
        <taxon>Placobranchoidea</taxon>
        <taxon>Plakobranchidae</taxon>
        <taxon>Plakobranchus</taxon>
    </lineage>
</organism>
<name>A0AAV3YYK5_9GAST</name>
<dbReference type="EMBL" id="BLXT01001714">
    <property type="protein sequence ID" value="GFN87401.1"/>
    <property type="molecule type" value="Genomic_DNA"/>
</dbReference>
<reference evidence="1 2" key="1">
    <citation type="journal article" date="2021" name="Elife">
        <title>Chloroplast acquisition without the gene transfer in kleptoplastic sea slugs, Plakobranchus ocellatus.</title>
        <authorList>
            <person name="Maeda T."/>
            <person name="Takahashi S."/>
            <person name="Yoshida T."/>
            <person name="Shimamura S."/>
            <person name="Takaki Y."/>
            <person name="Nagai Y."/>
            <person name="Toyoda A."/>
            <person name="Suzuki Y."/>
            <person name="Arimoto A."/>
            <person name="Ishii H."/>
            <person name="Satoh N."/>
            <person name="Nishiyama T."/>
            <person name="Hasebe M."/>
            <person name="Maruyama T."/>
            <person name="Minagawa J."/>
            <person name="Obokata J."/>
            <person name="Shigenobu S."/>
        </authorList>
    </citation>
    <scope>NUCLEOTIDE SEQUENCE [LARGE SCALE GENOMIC DNA]</scope>
</reference>
<comment type="caution">
    <text evidence="1">The sequence shown here is derived from an EMBL/GenBank/DDBJ whole genome shotgun (WGS) entry which is preliminary data.</text>
</comment>
<dbReference type="AlphaFoldDB" id="A0AAV3YYK5"/>
<sequence length="107" mass="11666">MPRALQYLSPKMQLQDAELLSDSVLLVASALLLMHSLYFCRADIQASSTAAAIGPASRPSRAIMLIGCFVPQPPFTLAPFSFCMNINQGRLAMRMVRGCDWSGTLCL</sequence>
<proteinExistence type="predicted"/>
<evidence type="ECO:0000313" key="1">
    <source>
        <dbReference type="EMBL" id="GFN87401.1"/>
    </source>
</evidence>
<keyword evidence="2" id="KW-1185">Reference proteome</keyword>